<protein>
    <submittedName>
        <fullName evidence="2">Uncharacterized protein</fullName>
    </submittedName>
</protein>
<dbReference type="EMBL" id="AP025628">
    <property type="protein sequence ID" value="BDG59933.1"/>
    <property type="molecule type" value="Genomic_DNA"/>
</dbReference>
<gene>
    <name evidence="2" type="ORF">caldi_10230</name>
</gene>
<dbReference type="AlphaFoldDB" id="A0AA35CK83"/>
<keyword evidence="1" id="KW-1133">Transmembrane helix</keyword>
<feature type="transmembrane region" description="Helical" evidence="1">
    <location>
        <begin position="21"/>
        <end position="43"/>
    </location>
</feature>
<evidence type="ECO:0000313" key="2">
    <source>
        <dbReference type="EMBL" id="BDG59933.1"/>
    </source>
</evidence>
<accession>A0AA35CK83</accession>
<dbReference type="KEGG" id="cmic:caldi_10230"/>
<organism evidence="2 3">
    <name type="scientific">Caldinitratiruptor microaerophilus</name>
    <dbReference type="NCBI Taxonomy" id="671077"/>
    <lineage>
        <taxon>Bacteria</taxon>
        <taxon>Bacillati</taxon>
        <taxon>Bacillota</taxon>
        <taxon>Clostridia</taxon>
        <taxon>Eubacteriales</taxon>
        <taxon>Symbiobacteriaceae</taxon>
        <taxon>Caldinitratiruptor</taxon>
    </lineage>
</organism>
<name>A0AA35CK83_9FIRM</name>
<keyword evidence="3" id="KW-1185">Reference proteome</keyword>
<evidence type="ECO:0000313" key="3">
    <source>
        <dbReference type="Proteomes" id="UP001163687"/>
    </source>
</evidence>
<keyword evidence="1" id="KW-0472">Membrane</keyword>
<reference evidence="2" key="1">
    <citation type="submission" date="2022-03" db="EMBL/GenBank/DDBJ databases">
        <title>Complete genome sequence of Caldinitratiruptor microaerophilus.</title>
        <authorList>
            <person name="Mukaiyama R."/>
            <person name="Nishiyama T."/>
            <person name="Ueda K."/>
        </authorList>
    </citation>
    <scope>NUCLEOTIDE SEQUENCE</scope>
    <source>
        <strain evidence="2">JCM 16183</strain>
    </source>
</reference>
<sequence length="67" mass="7373">MRRILQRVVHRLLRDQAGMQTIEWLGLGLVVLALMGVMISWFGGDGGVEISALVGQKVKAMVNRLSP</sequence>
<dbReference type="Proteomes" id="UP001163687">
    <property type="component" value="Chromosome"/>
</dbReference>
<keyword evidence="1" id="KW-0812">Transmembrane</keyword>
<dbReference type="RefSeq" id="WP_264844013.1">
    <property type="nucleotide sequence ID" value="NZ_AP025628.1"/>
</dbReference>
<proteinExistence type="predicted"/>
<evidence type="ECO:0000256" key="1">
    <source>
        <dbReference type="SAM" id="Phobius"/>
    </source>
</evidence>